<accession>A0A6M3LRZ8</accession>
<reference evidence="1" key="1">
    <citation type="submission" date="2020-03" db="EMBL/GenBank/DDBJ databases">
        <title>The deep terrestrial virosphere.</title>
        <authorList>
            <person name="Holmfeldt K."/>
            <person name="Nilsson E."/>
            <person name="Simone D."/>
            <person name="Lopez-Fernandez M."/>
            <person name="Wu X."/>
            <person name="de Brujin I."/>
            <person name="Lundin D."/>
            <person name="Andersson A."/>
            <person name="Bertilsson S."/>
            <person name="Dopson M."/>
        </authorList>
    </citation>
    <scope>NUCLEOTIDE SEQUENCE</scope>
    <source>
        <strain evidence="1">MM415B05665</strain>
    </source>
</reference>
<sequence>MTRKKALPDHAWVAYLQQSSCKNADAWSVMQGDEHDDNDIVSAHLVTIGTDCRRVILRSRERDGYVKHYRIMQPSASWHGAYCRFCAGHS</sequence>
<gene>
    <name evidence="1" type="ORF">MM415B05665_0012</name>
</gene>
<protein>
    <submittedName>
        <fullName evidence="1">Uncharacterized protein</fullName>
    </submittedName>
</protein>
<dbReference type="AlphaFoldDB" id="A0A6M3LRZ8"/>
<dbReference type="EMBL" id="MT143555">
    <property type="protein sequence ID" value="QJA98137.1"/>
    <property type="molecule type" value="Genomic_DNA"/>
</dbReference>
<organism evidence="1">
    <name type="scientific">viral metagenome</name>
    <dbReference type="NCBI Taxonomy" id="1070528"/>
    <lineage>
        <taxon>unclassified sequences</taxon>
        <taxon>metagenomes</taxon>
        <taxon>organismal metagenomes</taxon>
    </lineage>
</organism>
<name>A0A6M3LRZ8_9ZZZZ</name>
<evidence type="ECO:0000313" key="1">
    <source>
        <dbReference type="EMBL" id="QJA98137.1"/>
    </source>
</evidence>
<proteinExistence type="predicted"/>